<keyword evidence="1" id="KW-0472">Membrane</keyword>
<feature type="domain" description="GYF" evidence="2">
    <location>
        <begin position="4"/>
        <end position="52"/>
    </location>
</feature>
<evidence type="ECO:0000256" key="1">
    <source>
        <dbReference type="SAM" id="Phobius"/>
    </source>
</evidence>
<dbReference type="AlphaFoldDB" id="A0A9W6GR04"/>
<accession>A0A9W6GR04</accession>
<keyword evidence="4" id="KW-1185">Reference proteome</keyword>
<feature type="transmembrane region" description="Helical" evidence="1">
    <location>
        <begin position="164"/>
        <end position="188"/>
    </location>
</feature>
<feature type="transmembrane region" description="Helical" evidence="1">
    <location>
        <begin position="208"/>
        <end position="234"/>
    </location>
</feature>
<keyword evidence="1" id="KW-1133">Transmembrane helix</keyword>
<feature type="transmembrane region" description="Helical" evidence="1">
    <location>
        <begin position="99"/>
        <end position="119"/>
    </location>
</feature>
<evidence type="ECO:0000259" key="2">
    <source>
        <dbReference type="Pfam" id="PF14237"/>
    </source>
</evidence>
<protein>
    <recommendedName>
        <fullName evidence="2">GYF domain-containing protein</fullName>
    </recommendedName>
</protein>
<evidence type="ECO:0000313" key="3">
    <source>
        <dbReference type="EMBL" id="GLI91421.1"/>
    </source>
</evidence>
<dbReference type="EMBL" id="BSEC01000001">
    <property type="protein sequence ID" value="GLI91421.1"/>
    <property type="molecule type" value="Genomic_DNA"/>
</dbReference>
<proteinExistence type="predicted"/>
<dbReference type="InterPro" id="IPR025640">
    <property type="entry name" value="GYF_2"/>
</dbReference>
<organism evidence="3 4">
    <name type="scientific">Methylocystis echinoides</name>
    <dbReference type="NCBI Taxonomy" id="29468"/>
    <lineage>
        <taxon>Bacteria</taxon>
        <taxon>Pseudomonadati</taxon>
        <taxon>Pseudomonadota</taxon>
        <taxon>Alphaproteobacteria</taxon>
        <taxon>Hyphomicrobiales</taxon>
        <taxon>Methylocystaceae</taxon>
        <taxon>Methylocystis</taxon>
    </lineage>
</organism>
<feature type="transmembrane region" description="Helical" evidence="1">
    <location>
        <begin position="131"/>
        <end position="152"/>
    </location>
</feature>
<dbReference type="Pfam" id="PF14237">
    <property type="entry name" value="GYF_2"/>
    <property type="match status" value="1"/>
</dbReference>
<reference evidence="3" key="1">
    <citation type="journal article" date="2023" name="Int. J. Syst. Evol. Microbiol.">
        <title>Methylocystis iwaonis sp. nov., a type II methane-oxidizing bacterium from surface soil of a rice paddy field in Japan, and emended description of the genus Methylocystis (ex Whittenbury et al. 1970) Bowman et al. 1993.</title>
        <authorList>
            <person name="Kaise H."/>
            <person name="Sawadogo J.B."/>
            <person name="Alam M.S."/>
            <person name="Ueno C."/>
            <person name="Dianou D."/>
            <person name="Shinjo R."/>
            <person name="Asakawa S."/>
        </authorList>
    </citation>
    <scope>NUCLEOTIDE SEQUENCE</scope>
    <source>
        <strain evidence="3">LMG27198</strain>
    </source>
</reference>
<name>A0A9W6GR04_9HYPH</name>
<keyword evidence="1" id="KW-0812">Transmembrane</keyword>
<evidence type="ECO:0000313" key="4">
    <source>
        <dbReference type="Proteomes" id="UP001144323"/>
    </source>
</evidence>
<dbReference type="RefSeq" id="WP_281800059.1">
    <property type="nucleotide sequence ID" value="NZ_BSEC01000001.1"/>
</dbReference>
<dbReference type="Proteomes" id="UP001144323">
    <property type="component" value="Unassembled WGS sequence"/>
</dbReference>
<gene>
    <name evidence="3" type="ORF">LMG27198_04130</name>
</gene>
<comment type="caution">
    <text evidence="3">The sequence shown here is derived from an EMBL/GenBank/DDBJ whole genome shotgun (WGS) entry which is preliminary data.</text>
</comment>
<sequence>MDEWYYAENGESVGPVAAEVVARAVADAGDQAVLVWSPGMPDWVDGRDLPQFAAKDAAGAAPAALFGAGTRIVAEKRAVAEPTTDSRGKTLIKRARHELLAYVGIATYLFVWFCALMFYKSTVLKGAGVDLAPFGVAALVKSLILAKFILLLEAVQLGARRGKGAILIVQIALRALIFTVALAIMTVIEEIVVGYFHGHGAKESLSGLITATSPSQVLATAILMFLVLVPYLAFRRIALEVGQLPELLFTRRGIKEAA</sequence>